<keyword evidence="1" id="KW-0812">Transmembrane</keyword>
<evidence type="ECO:0000313" key="2">
    <source>
        <dbReference type="EMBL" id="MBC3829937.1"/>
    </source>
</evidence>
<keyword evidence="1" id="KW-0472">Membrane</keyword>
<evidence type="ECO:0000313" key="3">
    <source>
        <dbReference type="Proteomes" id="UP000643610"/>
    </source>
</evidence>
<reference evidence="2 3" key="1">
    <citation type="submission" date="2020-08" db="EMBL/GenBank/DDBJ databases">
        <title>Novel species isolated from subtropical streams in China.</title>
        <authorList>
            <person name="Lu H."/>
        </authorList>
    </citation>
    <scope>NUCLEOTIDE SEQUENCE [LARGE SCALE GENOMIC DNA]</scope>
    <source>
        <strain evidence="2 3">KCTC 52442</strain>
    </source>
</reference>
<accession>A0ABR6XK94</accession>
<feature type="transmembrane region" description="Helical" evidence="1">
    <location>
        <begin position="49"/>
        <end position="77"/>
    </location>
</feature>
<keyword evidence="3" id="KW-1185">Reference proteome</keyword>
<proteinExistence type="predicted"/>
<organism evidence="2 3">
    <name type="scientific">Undibacterium amnicola</name>
    <dbReference type="NCBI Taxonomy" id="1834038"/>
    <lineage>
        <taxon>Bacteria</taxon>
        <taxon>Pseudomonadati</taxon>
        <taxon>Pseudomonadota</taxon>
        <taxon>Betaproteobacteria</taxon>
        <taxon>Burkholderiales</taxon>
        <taxon>Oxalobacteraceae</taxon>
        <taxon>Undibacterium</taxon>
    </lineage>
</organism>
<dbReference type="Proteomes" id="UP000643610">
    <property type="component" value="Unassembled WGS sequence"/>
</dbReference>
<name>A0ABR6XK94_9BURK</name>
<protein>
    <submittedName>
        <fullName evidence="2">Uncharacterized protein</fullName>
    </submittedName>
</protein>
<feature type="transmembrane region" description="Helical" evidence="1">
    <location>
        <begin position="84"/>
        <end position="105"/>
    </location>
</feature>
<keyword evidence="1" id="KW-1133">Transmembrane helix</keyword>
<feature type="transmembrane region" description="Helical" evidence="1">
    <location>
        <begin position="21"/>
        <end position="43"/>
    </location>
</feature>
<dbReference type="EMBL" id="JACOFU010000001">
    <property type="protein sequence ID" value="MBC3829937.1"/>
    <property type="molecule type" value="Genomic_DNA"/>
</dbReference>
<evidence type="ECO:0000256" key="1">
    <source>
        <dbReference type="SAM" id="Phobius"/>
    </source>
</evidence>
<feature type="transmembrane region" description="Helical" evidence="1">
    <location>
        <begin position="111"/>
        <end position="135"/>
    </location>
</feature>
<sequence length="145" mass="15647">MNIKLKSMVLGSGLAMIVYQIAIQLLGYTAAIAIPAPIAHWAIENSAQIFLLFVWDLLVVQFLGIGILAALAVFFVLRLAPLNWLYVGLSFIVTETLIANLDLWALSSSQFLSITNLLTLTPHFIAVSMCVLAAAKFGGKNQAAV</sequence>
<comment type="caution">
    <text evidence="2">The sequence shown here is derived from an EMBL/GenBank/DDBJ whole genome shotgun (WGS) entry which is preliminary data.</text>
</comment>
<dbReference type="RefSeq" id="WP_186888993.1">
    <property type="nucleotide sequence ID" value="NZ_JACOFU010000001.1"/>
</dbReference>
<gene>
    <name evidence="2" type="ORF">H8K33_00280</name>
</gene>